<gene>
    <name evidence="8" type="primary">Mbd4-L1</name>
    <name evidence="8" type="ORF">Hamer_G026086</name>
</gene>
<evidence type="ECO:0000313" key="8">
    <source>
        <dbReference type="EMBL" id="KAG7154969.1"/>
    </source>
</evidence>
<dbReference type="EMBL" id="JAHLQT010043235">
    <property type="protein sequence ID" value="KAG7154969.1"/>
    <property type="molecule type" value="Genomic_DNA"/>
</dbReference>
<evidence type="ECO:0000256" key="1">
    <source>
        <dbReference type="ARBA" id="ARBA00004123"/>
    </source>
</evidence>
<protein>
    <submittedName>
        <fullName evidence="8">Methyl-CpG-binding domain protein 4-like 1</fullName>
    </submittedName>
</protein>
<keyword evidence="5" id="KW-0539">Nucleus</keyword>
<keyword evidence="3" id="KW-0238">DNA-binding</keyword>
<evidence type="ECO:0000313" key="9">
    <source>
        <dbReference type="Proteomes" id="UP000747542"/>
    </source>
</evidence>
<comment type="caution">
    <text evidence="8">The sequence shown here is derived from an EMBL/GenBank/DDBJ whole genome shotgun (WGS) entry which is preliminary data.</text>
</comment>
<feature type="compositionally biased region" description="Low complexity" evidence="6">
    <location>
        <begin position="81"/>
        <end position="106"/>
    </location>
</feature>
<dbReference type="PROSITE" id="PS50982">
    <property type="entry name" value="MBD"/>
    <property type="match status" value="1"/>
</dbReference>
<dbReference type="SMART" id="SM00391">
    <property type="entry name" value="MBD"/>
    <property type="match status" value="1"/>
</dbReference>
<dbReference type="InterPro" id="IPR001739">
    <property type="entry name" value="Methyl_CpG_DNA-bd"/>
</dbReference>
<feature type="domain" description="MBD" evidence="7">
    <location>
        <begin position="1"/>
        <end position="72"/>
    </location>
</feature>
<evidence type="ECO:0000256" key="3">
    <source>
        <dbReference type="ARBA" id="ARBA00023125"/>
    </source>
</evidence>
<comment type="subcellular location">
    <subcellularLocation>
        <location evidence="1">Nucleus</location>
    </subcellularLocation>
</comment>
<feature type="region of interest" description="Disordered" evidence="6">
    <location>
        <begin position="72"/>
        <end position="143"/>
    </location>
</feature>
<evidence type="ECO:0000259" key="7">
    <source>
        <dbReference type="PROSITE" id="PS50982"/>
    </source>
</evidence>
<feature type="compositionally biased region" description="Acidic residues" evidence="6">
    <location>
        <begin position="131"/>
        <end position="141"/>
    </location>
</feature>
<keyword evidence="4" id="KW-0804">Transcription</keyword>
<evidence type="ECO:0000256" key="6">
    <source>
        <dbReference type="SAM" id="MobiDB-lite"/>
    </source>
</evidence>
<dbReference type="PANTHER" id="PTHR12396:SF0">
    <property type="entry name" value="METHYL-CPG BINDING DOMAIN PROTEIN-LIKE, ISOFORM C"/>
    <property type="match status" value="1"/>
</dbReference>
<keyword evidence="9" id="KW-1185">Reference proteome</keyword>
<evidence type="ECO:0000256" key="2">
    <source>
        <dbReference type="ARBA" id="ARBA00023015"/>
    </source>
</evidence>
<dbReference type="AlphaFoldDB" id="A0A8J5MKP0"/>
<dbReference type="Pfam" id="PF01429">
    <property type="entry name" value="MBD"/>
    <property type="match status" value="1"/>
</dbReference>
<evidence type="ECO:0000256" key="5">
    <source>
        <dbReference type="ARBA" id="ARBA00023242"/>
    </source>
</evidence>
<accession>A0A8J5MKP0</accession>
<evidence type="ECO:0000256" key="4">
    <source>
        <dbReference type="ARBA" id="ARBA00023163"/>
    </source>
</evidence>
<dbReference type="GO" id="GO:0005654">
    <property type="term" value="C:nucleoplasm"/>
    <property type="evidence" value="ECO:0007669"/>
    <property type="project" value="UniProtKB-ARBA"/>
</dbReference>
<proteinExistence type="predicted"/>
<name>A0A8J5MKP0_HOMAM</name>
<keyword evidence="2" id="KW-0805">Transcription regulation</keyword>
<dbReference type="OrthoDB" id="10265068at2759"/>
<dbReference type="PANTHER" id="PTHR12396">
    <property type="entry name" value="METHYL-CPG BINDING PROTEIN, MBD"/>
    <property type="match status" value="1"/>
</dbReference>
<organism evidence="8 9">
    <name type="scientific">Homarus americanus</name>
    <name type="common">American lobster</name>
    <dbReference type="NCBI Taxonomy" id="6706"/>
    <lineage>
        <taxon>Eukaryota</taxon>
        <taxon>Metazoa</taxon>
        <taxon>Ecdysozoa</taxon>
        <taxon>Arthropoda</taxon>
        <taxon>Crustacea</taxon>
        <taxon>Multicrustacea</taxon>
        <taxon>Malacostraca</taxon>
        <taxon>Eumalacostraca</taxon>
        <taxon>Eucarida</taxon>
        <taxon>Decapoda</taxon>
        <taxon>Pleocyemata</taxon>
        <taxon>Astacidea</taxon>
        <taxon>Nephropoidea</taxon>
        <taxon>Nephropidae</taxon>
        <taxon>Homarus</taxon>
    </lineage>
</organism>
<dbReference type="GO" id="GO:0003677">
    <property type="term" value="F:DNA binding"/>
    <property type="evidence" value="ECO:0007669"/>
    <property type="project" value="UniProtKB-KW"/>
</dbReference>
<dbReference type="CDD" id="cd00122">
    <property type="entry name" value="MBD"/>
    <property type="match status" value="1"/>
</dbReference>
<sequence>MPDTGEVPTPDGWSRVVVQRTTGATAGKFDVYYFSPIGKKLRSRNEVRTHCERNNLEVDMSLIFFSQRTSTTGVRIARSGTTTPKTASPKTTKSAKVPKAQKTPKSPKTPKSETTRKRKVASKTEGFSDPVLDDFPVEEDGNSLLETSTESISGWIRELDFSVW</sequence>
<dbReference type="Proteomes" id="UP000747542">
    <property type="component" value="Unassembled WGS sequence"/>
</dbReference>
<reference evidence="8" key="1">
    <citation type="journal article" date="2021" name="Sci. Adv.">
        <title>The American lobster genome reveals insights on longevity, neural, and immune adaptations.</title>
        <authorList>
            <person name="Polinski J.M."/>
            <person name="Zimin A.V."/>
            <person name="Clark K.F."/>
            <person name="Kohn A.B."/>
            <person name="Sadowski N."/>
            <person name="Timp W."/>
            <person name="Ptitsyn A."/>
            <person name="Khanna P."/>
            <person name="Romanova D.Y."/>
            <person name="Williams P."/>
            <person name="Greenwood S.J."/>
            <person name="Moroz L.L."/>
            <person name="Walt D.R."/>
            <person name="Bodnar A.G."/>
        </authorList>
    </citation>
    <scope>NUCLEOTIDE SEQUENCE</scope>
    <source>
        <strain evidence="8">GMGI-L3</strain>
    </source>
</reference>